<gene>
    <name evidence="2" type="ORF">FBR43_06410</name>
</gene>
<comment type="caution">
    <text evidence="2">The sequence shown here is derived from an EMBL/GenBank/DDBJ whole genome shotgun (WGS) entry which is preliminary data.</text>
</comment>
<feature type="region of interest" description="Disordered" evidence="1">
    <location>
        <begin position="60"/>
        <end position="79"/>
    </location>
</feature>
<sequence length="398" mass="41218">MPAPICPAPMTPMTSMFFSRSLARLLSRCAVARYAGGMKLFAPLLLTLAACSPAPDATTNLAEKAPDTTPGSPLPSQDDAATAAAAPRIGELRTFRDWTVGCDNIGNCKAVALAPEDDAGNWPAFLPSIERDAGTPGAMRIAFAGESEIAAPIVLRIDGAEVARGGTREGQFEGSEARRIAEAMANAQAAEIESAGQRAQVSLAGVSAALRYIDAQQGRAGTGGAIVAKGGRIDNAAASPMPVIRALAPSGTAETLDAAAITRLQEEAGCEIFEGAYQPDPQFHALGGGVTLALVPCGAGAYNAIHAAFVIERGATRAAPFDAVPNGFGEDGAPTLINAGFEDGELAAFAKGRGLGDCGVIQRYVWDGTRFRIVEQSEMGECRGSTDYITTYRARIER</sequence>
<dbReference type="Pfam" id="PF06674">
    <property type="entry name" value="DUF1176"/>
    <property type="match status" value="1"/>
</dbReference>
<dbReference type="EMBL" id="SWKR01000002">
    <property type="protein sequence ID" value="TKD50437.1"/>
    <property type="molecule type" value="Genomic_DNA"/>
</dbReference>
<protein>
    <submittedName>
        <fullName evidence="2">DUF1176 domain-containing protein</fullName>
    </submittedName>
</protein>
<reference evidence="2 3" key="1">
    <citation type="submission" date="2019-04" db="EMBL/GenBank/DDBJ databases">
        <authorList>
            <person name="Yang Y."/>
            <person name="Wei D."/>
        </authorList>
    </citation>
    <scope>NUCLEOTIDE SEQUENCE [LARGE SCALE GENOMIC DNA]</scope>
    <source>
        <strain evidence="2 3">L-1-4w-11</strain>
    </source>
</reference>
<accession>A0A4U1L0X2</accession>
<evidence type="ECO:0000313" key="2">
    <source>
        <dbReference type="EMBL" id="TKD50437.1"/>
    </source>
</evidence>
<organism evidence="2 3">
    <name type="scientific">Sphingomonas baiyangensis</name>
    <dbReference type="NCBI Taxonomy" id="2572576"/>
    <lineage>
        <taxon>Bacteria</taxon>
        <taxon>Pseudomonadati</taxon>
        <taxon>Pseudomonadota</taxon>
        <taxon>Alphaproteobacteria</taxon>
        <taxon>Sphingomonadales</taxon>
        <taxon>Sphingomonadaceae</taxon>
        <taxon>Sphingomonas</taxon>
    </lineage>
</organism>
<keyword evidence="3" id="KW-1185">Reference proteome</keyword>
<name>A0A4U1L0X2_9SPHN</name>
<proteinExistence type="predicted"/>
<dbReference type="InterPro" id="IPR009560">
    <property type="entry name" value="DUF1176"/>
</dbReference>
<dbReference type="AlphaFoldDB" id="A0A4U1L0X2"/>
<dbReference type="Proteomes" id="UP000309138">
    <property type="component" value="Unassembled WGS sequence"/>
</dbReference>
<evidence type="ECO:0000256" key="1">
    <source>
        <dbReference type="SAM" id="MobiDB-lite"/>
    </source>
</evidence>
<dbReference type="OrthoDB" id="330924at2"/>
<evidence type="ECO:0000313" key="3">
    <source>
        <dbReference type="Proteomes" id="UP000309138"/>
    </source>
</evidence>